<sequence>MTSYLTIEQAAHEGAYGHNALAHPSPAMQDAGNYKKGRTSVRGFPVVIENPRGTLRQWRAADGTSGANLMRFHYGYFQGVKGADGDELDVYLGPAPESNTAFVVNQFLRGAFDEHKVMLGFPDQRTAEAGYLSNFDSGWQGMNSCVPCSLAQLKWWMTYGDMSKPLTPDQLPYEERNDMQKVIWDSANAPVGTTLAQLLYRIRAHDGRDSLMFDPLTAADILADSDGVLALDALVVPYARLEPRMAILKKVMDRAVEGLSVASFQITEPFSQKGTTNVAAVFELSDGQTLSIFFHNPDVTPKKIMPGDDLISWKWMLNKKDVTIAVAPERGRDLNVRNVALRVMSLAAKNSSRFASTNAKRAERMASIDGLQKEFAEKEATLETLTTEIQQLEAIVAAKPTAAPEPAAAPVEPVEPAAVVETQPKPVIDPETPVAPAIDPEAPAEPEAPAVVAQEAPAANPVVTEQESAELEARAAALRPQIEALSDSELAMMAATAPLSIGGFDDLVTGKDATGDKRARLIDHIMASHPDDIEASLTRWRENYAPAASSKPDLTYRKVDDMFTMFYPETPAGETAWNQMAEHTDGTGKVLHAQVESTIQQLREAGYTVEPAVAPDQGIDDVLAELDALDTPGTPAAPKPQGEPALEAAGFKNITSNVWARSMTADDGRFVRVNINVAEGGYFVRKSIGAPGITGAGQDLGQFDTAEAAIAAAQAEFDAFTSAPIEPTYPGADVLEANGFRHGADNVWTRSESNADGVRLALSAYIQTDGTYALRKAIIGLTEAGAVEDVGTYATPGELVDAAVEEITAFLSPTVAPTPEPETPATNPDAVYMQSIIDGSADLSDAAIPARLMQIHADNAENADMQALFKQAVNAYSAFAVAKARAKLAA</sequence>
<evidence type="ECO:0000313" key="4">
    <source>
        <dbReference type="EMBL" id="ABO60625.1"/>
    </source>
</evidence>
<evidence type="ECO:0008006" key="6">
    <source>
        <dbReference type="Google" id="ProtNLM"/>
    </source>
</evidence>
<feature type="coiled-coil region" evidence="1">
    <location>
        <begin position="368"/>
        <end position="395"/>
    </location>
</feature>
<dbReference type="Pfam" id="PF18823">
    <property type="entry name" value="InPase"/>
    <property type="match status" value="1"/>
</dbReference>
<dbReference type="InterPro" id="IPR041595">
    <property type="entry name" value="Inorganic_Pase"/>
</dbReference>
<protein>
    <recommendedName>
        <fullName evidence="6">Defence against restriction A N-terminal domain-containing protein</fullName>
    </recommendedName>
</protein>
<feature type="domain" description="Defence against restriction A N-terminal" evidence="2">
    <location>
        <begin position="230"/>
        <end position="351"/>
    </location>
</feature>
<name>A4JWH2_BURVG</name>
<keyword evidence="1" id="KW-0175">Coiled coil</keyword>
<dbReference type="EMBL" id="CP000621">
    <property type="protein sequence ID" value="ABO60625.1"/>
    <property type="molecule type" value="Genomic_DNA"/>
</dbReference>
<dbReference type="KEGG" id="bvi:Bcep1808_7755"/>
<reference evidence="4 5" key="1">
    <citation type="submission" date="2007-03" db="EMBL/GenBank/DDBJ databases">
        <title>Complete sequence of plasmid pBVIE05 of Burkholderia vietnamiensis G4.</title>
        <authorList>
            <consortium name="US DOE Joint Genome Institute"/>
            <person name="Copeland A."/>
            <person name="Lucas S."/>
            <person name="Lapidus A."/>
            <person name="Barry K."/>
            <person name="Detter J.C."/>
            <person name="Glavina del Rio T."/>
            <person name="Hammon N."/>
            <person name="Israni S."/>
            <person name="Dalin E."/>
            <person name="Tice H."/>
            <person name="Pitluck S."/>
            <person name="Chain P."/>
            <person name="Malfatti S."/>
            <person name="Shin M."/>
            <person name="Vergez L."/>
            <person name="Schmutz J."/>
            <person name="Larimer F."/>
            <person name="Land M."/>
            <person name="Hauser L."/>
            <person name="Kyrpides N."/>
            <person name="Tiedje J."/>
            <person name="Richardson P."/>
        </authorList>
    </citation>
    <scope>NUCLEOTIDE SEQUENCE [LARGE SCALE GENOMIC DNA]</scope>
    <source>
        <strain evidence="5">G4 / LMG 22486</strain>
        <plasmid evidence="4 5">pBVIE05</plasmid>
    </source>
</reference>
<geneLocation type="plasmid" evidence="4 5">
    <name>pBVIE05</name>
</geneLocation>
<accession>A4JWH2</accession>
<feature type="domain" description="Inorganic pyrophosphatase" evidence="3">
    <location>
        <begin position="28"/>
        <end position="157"/>
    </location>
</feature>
<evidence type="ECO:0000256" key="1">
    <source>
        <dbReference type="SAM" id="Coils"/>
    </source>
</evidence>
<keyword evidence="4" id="KW-0614">Plasmid</keyword>
<evidence type="ECO:0000259" key="2">
    <source>
        <dbReference type="Pfam" id="PF18788"/>
    </source>
</evidence>
<evidence type="ECO:0000259" key="3">
    <source>
        <dbReference type="Pfam" id="PF18823"/>
    </source>
</evidence>
<dbReference type="Pfam" id="PF18788">
    <property type="entry name" value="DarA_N"/>
    <property type="match status" value="1"/>
</dbReference>
<organism evidence="4 5">
    <name type="scientific">Burkholderia vietnamiensis (strain G4 / LMG 22486)</name>
    <name type="common">Burkholderia cepacia (strain R1808)</name>
    <dbReference type="NCBI Taxonomy" id="269482"/>
    <lineage>
        <taxon>Bacteria</taxon>
        <taxon>Pseudomonadati</taxon>
        <taxon>Pseudomonadota</taxon>
        <taxon>Betaproteobacteria</taxon>
        <taxon>Burkholderiales</taxon>
        <taxon>Burkholderiaceae</taxon>
        <taxon>Burkholderia</taxon>
        <taxon>Burkholderia cepacia complex</taxon>
    </lineage>
</organism>
<gene>
    <name evidence="4" type="ordered locus">Bcep1808_7755</name>
</gene>
<evidence type="ECO:0000313" key="5">
    <source>
        <dbReference type="Proteomes" id="UP000002287"/>
    </source>
</evidence>
<dbReference type="HOGENOM" id="CLU_324337_0_0_4"/>
<dbReference type="Proteomes" id="UP000002287">
    <property type="component" value="Plasmid pBVIE05"/>
</dbReference>
<dbReference type="AlphaFoldDB" id="A4JWH2"/>
<proteinExistence type="predicted"/>
<dbReference type="InterPro" id="IPR041140">
    <property type="entry name" value="DarA_N"/>
</dbReference>